<dbReference type="PANTHER" id="PTHR28450">
    <property type="entry name" value="FANCONI ANEMIA GROUP B PROTEIN"/>
    <property type="match status" value="1"/>
</dbReference>
<dbReference type="OrthoDB" id="1917888at2759"/>
<name>A0A2G8KGP8_STIJA</name>
<dbReference type="InterPro" id="IPR033333">
    <property type="entry name" value="FANCB"/>
</dbReference>
<gene>
    <name evidence="1" type="ORF">BSL78_15982</name>
</gene>
<keyword evidence="2" id="KW-1185">Reference proteome</keyword>
<comment type="caution">
    <text evidence="1">The sequence shown here is derived from an EMBL/GenBank/DDBJ whole genome shotgun (WGS) entry which is preliminary data.</text>
</comment>
<organism evidence="1 2">
    <name type="scientific">Stichopus japonicus</name>
    <name type="common">Sea cucumber</name>
    <dbReference type="NCBI Taxonomy" id="307972"/>
    <lineage>
        <taxon>Eukaryota</taxon>
        <taxon>Metazoa</taxon>
        <taxon>Echinodermata</taxon>
        <taxon>Eleutherozoa</taxon>
        <taxon>Echinozoa</taxon>
        <taxon>Holothuroidea</taxon>
        <taxon>Aspidochirotacea</taxon>
        <taxon>Aspidochirotida</taxon>
        <taxon>Stichopodidae</taxon>
        <taxon>Apostichopus</taxon>
    </lineage>
</organism>
<dbReference type="GO" id="GO:0043240">
    <property type="term" value="C:Fanconi anaemia nuclear complex"/>
    <property type="evidence" value="ECO:0007669"/>
    <property type="project" value="InterPro"/>
</dbReference>
<accession>A0A2G8KGP8</accession>
<dbReference type="GO" id="GO:0036297">
    <property type="term" value="P:interstrand cross-link repair"/>
    <property type="evidence" value="ECO:0007669"/>
    <property type="project" value="InterPro"/>
</dbReference>
<dbReference type="PANTHER" id="PTHR28450:SF1">
    <property type="entry name" value="FANCONI ANEMIA GROUP B PROTEIN"/>
    <property type="match status" value="1"/>
</dbReference>
<dbReference type="Proteomes" id="UP000230750">
    <property type="component" value="Unassembled WGS sequence"/>
</dbReference>
<dbReference type="GO" id="GO:1905168">
    <property type="term" value="P:positive regulation of double-strand break repair via homologous recombination"/>
    <property type="evidence" value="ECO:0007669"/>
    <property type="project" value="TreeGrafter"/>
</dbReference>
<dbReference type="STRING" id="307972.A0A2G8KGP8"/>
<dbReference type="GO" id="GO:1990414">
    <property type="term" value="P:replication-born double-strand break repair via sister chromatid exchange"/>
    <property type="evidence" value="ECO:0007669"/>
    <property type="project" value="TreeGrafter"/>
</dbReference>
<evidence type="ECO:0000313" key="1">
    <source>
        <dbReference type="EMBL" id="PIK47174.1"/>
    </source>
</evidence>
<dbReference type="GO" id="GO:2000042">
    <property type="term" value="P:negative regulation of double-strand break repair via homologous recombination"/>
    <property type="evidence" value="ECO:0007669"/>
    <property type="project" value="TreeGrafter"/>
</dbReference>
<dbReference type="AlphaFoldDB" id="A0A2G8KGP8"/>
<protein>
    <submittedName>
        <fullName evidence="1">Putative Fanconi anemia group B protein-like isoform X2</fullName>
    </submittedName>
</protein>
<sequence>MELRRKGPVHFLLSYCGELLQFELKSGTQLQEAISVLTCSHFKISADRQRMHKLKTTSMRVQNPQSDAGSSKQPIVTIIKCKTIAMQPMGLCRPVVLLAFTHSLTNTWFTTCVYVPESARFATLGSFTCQGLNNIWEAYTDLLDGPAFICHYQSSIYLSIWNSRRNKFQCSQHSVTFTAPNSIRSVSRENLENFLILAVIPSQGDQEVSDLFGKGDSSLNDSDWLLLRINNEKTETHKGLIDQLPYAYAAVTEKVLMIGFRGDNDCDGSILLATCLAQLIFIRPDGSCHICDLPFGDVSSMYLSTVGECDSQVLISSKAKCFCVVDLKSLTIVKVWSGCVAAFSDDFLGVGSNQYLLLKDDGEIEGSKFLLTDLVHSWPMHQLGLASGEDSGKEEFAHQSMQNAVNALELRLQSSSNFLQRLQLQSCQKEAVISRGQSTLDEVVSQSGNERENQTDLICILGDDDDGTSSKVHNMSVDVDLIPLKMESFWKRIIGRNFICGVLVMNSGAKPISDICLLLVPTTSCAGSMPTINTHGKLQYPSEDSCTSTRTGGNDQSNSYLLKGQKTWITTATECPMFDSMAAFKFDVILVWKEWIIDGNQELSQERRKSLLNCSLSFDDLEKLTIEFSSRRIKSGEMTKIDFLALGCIQLHSPLRITTRCTALGKVPTILCNEFGFVHVTMDTNDGLFCDGGCLGGVGIVYRVDSQKMTLLVNTWDRHQLVLFLRNLFSILPSDSSVTVLNPAEDTKAKVQSLTLNHLHRELEEVKRMAKEQISQGTSEETFSKDDTSNESLMKLRLNSDSVMMKLAETISSKYETVSSKYETVSSKYETASSRYETASSK</sequence>
<proteinExistence type="predicted"/>
<evidence type="ECO:0000313" key="2">
    <source>
        <dbReference type="Proteomes" id="UP000230750"/>
    </source>
</evidence>
<dbReference type="EMBL" id="MRZV01000598">
    <property type="protein sequence ID" value="PIK47174.1"/>
    <property type="molecule type" value="Genomic_DNA"/>
</dbReference>
<reference evidence="1 2" key="1">
    <citation type="journal article" date="2017" name="PLoS Biol.">
        <title>The sea cucumber genome provides insights into morphological evolution and visceral regeneration.</title>
        <authorList>
            <person name="Zhang X."/>
            <person name="Sun L."/>
            <person name="Yuan J."/>
            <person name="Sun Y."/>
            <person name="Gao Y."/>
            <person name="Zhang L."/>
            <person name="Li S."/>
            <person name="Dai H."/>
            <person name="Hamel J.F."/>
            <person name="Liu C."/>
            <person name="Yu Y."/>
            <person name="Liu S."/>
            <person name="Lin W."/>
            <person name="Guo K."/>
            <person name="Jin S."/>
            <person name="Xu P."/>
            <person name="Storey K.B."/>
            <person name="Huan P."/>
            <person name="Zhang T."/>
            <person name="Zhou Y."/>
            <person name="Zhang J."/>
            <person name="Lin C."/>
            <person name="Li X."/>
            <person name="Xing L."/>
            <person name="Huo D."/>
            <person name="Sun M."/>
            <person name="Wang L."/>
            <person name="Mercier A."/>
            <person name="Li F."/>
            <person name="Yang H."/>
            <person name="Xiang J."/>
        </authorList>
    </citation>
    <scope>NUCLEOTIDE SEQUENCE [LARGE SCALE GENOMIC DNA]</scope>
    <source>
        <strain evidence="1">Shaxun</strain>
        <tissue evidence="1">Muscle</tissue>
    </source>
</reference>